<feature type="region of interest" description="Disordered" evidence="7">
    <location>
        <begin position="62"/>
        <end position="100"/>
    </location>
</feature>
<keyword evidence="3" id="KW-0863">Zinc-finger</keyword>
<evidence type="ECO:0000259" key="8">
    <source>
        <dbReference type="Pfam" id="PF09733"/>
    </source>
</evidence>
<dbReference type="EMBL" id="JBFCZG010000006">
    <property type="protein sequence ID" value="KAL3421262.1"/>
    <property type="molecule type" value="Genomic_DNA"/>
</dbReference>
<dbReference type="Proteomes" id="UP001629113">
    <property type="component" value="Unassembled WGS sequence"/>
</dbReference>
<comment type="caution">
    <text evidence="9">The sequence shown here is derived from an EMBL/GenBank/DDBJ whole genome shotgun (WGS) entry which is preliminary data.</text>
</comment>
<feature type="region of interest" description="Disordered" evidence="7">
    <location>
        <begin position="543"/>
        <end position="582"/>
    </location>
</feature>
<accession>A0ABR4PD85</accession>
<evidence type="ECO:0000256" key="6">
    <source>
        <dbReference type="ARBA" id="ARBA00023163"/>
    </source>
</evidence>
<keyword evidence="4" id="KW-0862">Zinc</keyword>
<keyword evidence="2" id="KW-0479">Metal-binding</keyword>
<keyword evidence="5" id="KW-0805">Transcription regulation</keyword>
<evidence type="ECO:0000256" key="3">
    <source>
        <dbReference type="ARBA" id="ARBA00022771"/>
    </source>
</evidence>
<dbReference type="PANTHER" id="PTHR22597:SF0">
    <property type="entry name" value="POLYCOMB PROTEIN SUZ12"/>
    <property type="match status" value="1"/>
</dbReference>
<gene>
    <name evidence="9" type="ORF">PVAG01_07707</name>
</gene>
<sequence length="855" mass="96541">MAPLSVSKGEKGEGDAVFAAWESRRRHLPFLRRNLRRAIEDLVGQGNHAKSAQRMGTVFSSRFKASRPREVESEEEADKLPRGAKRQKIRHSDAGESEGHYFQAKSEPLVNAISTGQHSLSTVNDATISVLARPLGFGIDSILPKISQKALRVDILGINHADSDSTEIAQNPTVLRSYRCQCIVAVFATENANDPELGEKFRYSKQGILRTSIQNGKYQADLSLPGPFMASAEELYVNQRNAYGIGDNYRLQVWLRSSDPQQNWPPLEVGPLVDSTKLGDIIKQANASYNDLWLFGWTNTILDPDQQDVDLDLSLGYGTRNKRSEKVETPYKIRVGVNWSLPSTLHSLHPHRQNSKATARITRSSNDTVASLAEAEQENLPFPEIESPQRARRRREDIPTYNLKVLSDIARGDQLTASLKRGPRSSMKGEENDGITVTYSLGRADATEFGLAQNSVITGLGCPFCSRAQESLAELQVHLRNQHSQFRFSLRRAQGPRLQFFVEIASKFGKLEQGRTVQLGKPATVFDIAKFIEGDRSWEMARHGPEHEKWPPHLANHFQPSSISTSPSNSRTSSPNTSIDERIDIYSKEISTKPGSVLRPSLAHKPRTTANNFQRPQKLRVPRTAKQLYHPITKRRLKPGELIDNSDDENDESWLNQKHRDIILDYTNITDPEKDYVIRWNPFITLLKLTCDAYMPQVVVRFVAENRLWFLCDQRRIQEFAKHAEALLLRGTIGFESWIECMEIIKKASEETSQEDIEEARRTEPVLWDPTKQRGYMDCVCGLPVNPLDALNQIKCTGSTCNDPHFHPRCVKDVVIDEQGLIYNYDELRTWKCAACTNANQGDGVPVYTGTLFPQ</sequence>
<feature type="compositionally biased region" description="Polar residues" evidence="7">
    <location>
        <begin position="355"/>
        <end position="369"/>
    </location>
</feature>
<dbReference type="CDD" id="cd21552">
    <property type="entry name" value="VEFS-box_ctSUZ12-like"/>
    <property type="match status" value="1"/>
</dbReference>
<evidence type="ECO:0000313" key="10">
    <source>
        <dbReference type="Proteomes" id="UP001629113"/>
    </source>
</evidence>
<organism evidence="9 10">
    <name type="scientific">Phlyctema vagabunda</name>
    <dbReference type="NCBI Taxonomy" id="108571"/>
    <lineage>
        <taxon>Eukaryota</taxon>
        <taxon>Fungi</taxon>
        <taxon>Dikarya</taxon>
        <taxon>Ascomycota</taxon>
        <taxon>Pezizomycotina</taxon>
        <taxon>Leotiomycetes</taxon>
        <taxon>Helotiales</taxon>
        <taxon>Dermateaceae</taxon>
        <taxon>Phlyctema</taxon>
    </lineage>
</organism>
<evidence type="ECO:0000256" key="7">
    <source>
        <dbReference type="SAM" id="MobiDB-lite"/>
    </source>
</evidence>
<evidence type="ECO:0000256" key="5">
    <source>
        <dbReference type="ARBA" id="ARBA00023015"/>
    </source>
</evidence>
<feature type="region of interest" description="Disordered" evidence="7">
    <location>
        <begin position="347"/>
        <end position="396"/>
    </location>
</feature>
<dbReference type="Pfam" id="PF09733">
    <property type="entry name" value="VEFS-Box"/>
    <property type="match status" value="1"/>
</dbReference>
<name>A0ABR4PD85_9HELO</name>
<comment type="similarity">
    <text evidence="1">Belongs to the VEFS (VRN2-EMF2-FIS2-SU(Z)12) family.</text>
</comment>
<evidence type="ECO:0000256" key="4">
    <source>
        <dbReference type="ARBA" id="ARBA00022833"/>
    </source>
</evidence>
<reference evidence="9 10" key="1">
    <citation type="submission" date="2024-06" db="EMBL/GenBank/DDBJ databases">
        <title>Complete genome of Phlyctema vagabunda strain 19-DSS-EL-015.</title>
        <authorList>
            <person name="Fiorenzani C."/>
        </authorList>
    </citation>
    <scope>NUCLEOTIDE SEQUENCE [LARGE SCALE GENOMIC DNA]</scope>
    <source>
        <strain evidence="9 10">19-DSS-EL-015</strain>
    </source>
</reference>
<proteinExistence type="inferred from homology"/>
<evidence type="ECO:0000313" key="9">
    <source>
        <dbReference type="EMBL" id="KAL3421262.1"/>
    </source>
</evidence>
<feature type="compositionally biased region" description="Low complexity" evidence="7">
    <location>
        <begin position="560"/>
        <end position="578"/>
    </location>
</feature>
<dbReference type="PANTHER" id="PTHR22597">
    <property type="entry name" value="POLYCOMB GROUP PROTEIN"/>
    <property type="match status" value="1"/>
</dbReference>
<keyword evidence="6" id="KW-0804">Transcription</keyword>
<feature type="domain" description="Polycomb protein VEFS-Box" evidence="8">
    <location>
        <begin position="624"/>
        <end position="709"/>
    </location>
</feature>
<keyword evidence="10" id="KW-1185">Reference proteome</keyword>
<feature type="compositionally biased region" description="Basic and acidic residues" evidence="7">
    <location>
        <begin position="90"/>
        <end position="99"/>
    </location>
</feature>
<protein>
    <recommendedName>
        <fullName evidence="8">Polycomb protein VEFS-Box domain-containing protein</fullName>
    </recommendedName>
</protein>
<evidence type="ECO:0000256" key="1">
    <source>
        <dbReference type="ARBA" id="ARBA00007416"/>
    </source>
</evidence>
<dbReference type="InterPro" id="IPR019135">
    <property type="entry name" value="Polycomb_protein_VEFS-Box"/>
</dbReference>
<evidence type="ECO:0000256" key="2">
    <source>
        <dbReference type="ARBA" id="ARBA00022723"/>
    </source>
</evidence>